<dbReference type="SUPFAM" id="SSF57850">
    <property type="entry name" value="RING/U-box"/>
    <property type="match status" value="2"/>
</dbReference>
<keyword evidence="7" id="KW-0862">Zinc</keyword>
<sequence>MSSSTAAAKKAQQPKLPQLTPQEIQQNYTRIQNDLQTLANKIGELEQEAEEHTLVLTTLNEALEAGPDRKCFRLVGGVLVERTVKDVVPALETNRSGIQKVISSLTEQYKTKETDFESFKRDYRILLQAERDGVRGTELLEHILKQEFSEELLSICWQWASSAHLDIEDIHAAPVFAQTLDLKWSDYEQPGIKQFRNLLEHFEQSTEQSGALVITRPPEIVSALKIAVSSGAVFVTFDSHPRKKHPDGAAFILHSSQEAAASYLSELFQFDPHLLSDPNLHWQAQLLAHCSAHMFVARDAAASAGQLGQVLLDASLEVLKLKAEVAELNSRVRMLDSENGHLAAENASLEAKVEDLQEENRRLVRKSAFAPSSSGPSTSAFHSSSNGHGHGARPGSSNLNLSGAAASQPPAQGTAKGASSGSKSTLVWKSVEELDEDDAVFATRIELEWRDQGEDRSSLEFALQQQLRFEEEDRQLRKEHDALQRAVPATFECGVCLEEQSEHMVSQIDPCGHKFCRNCILSYLRSKLGEHRFPILCPTCAADRGTEDPGTINSTMALLVGLNEDEFAVFSELELASFSVLLHCRRRAVFVDKDEFNEQSVLVCPLRGCNHIWCKACSRTIEIGGPRHSCDGTSELRHLMDQQGWKNCPGCSSPILKTDGCNHMTCIAPGCNSHFCYQCGETIVQSVLRREIQTAISTHYRRCTMIEIPHEIGRLR</sequence>
<evidence type="ECO:0000313" key="14">
    <source>
        <dbReference type="EMBL" id="KIP12764.1"/>
    </source>
</evidence>
<dbReference type="CDD" id="cd23163">
    <property type="entry name" value="Prefoldin_2"/>
    <property type="match status" value="1"/>
</dbReference>
<comment type="similarity">
    <text evidence="1">Belongs to the prefoldin subunit beta family.</text>
</comment>
<evidence type="ECO:0000313" key="15">
    <source>
        <dbReference type="Proteomes" id="UP000053257"/>
    </source>
</evidence>
<name>A0A0C3P466_PHLG1</name>
<reference evidence="14 15" key="1">
    <citation type="journal article" date="2014" name="PLoS Genet.">
        <title>Analysis of the Phlebiopsis gigantea genome, transcriptome and secretome provides insight into its pioneer colonization strategies of wood.</title>
        <authorList>
            <person name="Hori C."/>
            <person name="Ishida T."/>
            <person name="Igarashi K."/>
            <person name="Samejima M."/>
            <person name="Suzuki H."/>
            <person name="Master E."/>
            <person name="Ferreira P."/>
            <person name="Ruiz-Duenas F.J."/>
            <person name="Held B."/>
            <person name="Canessa P."/>
            <person name="Larrondo L.F."/>
            <person name="Schmoll M."/>
            <person name="Druzhinina I.S."/>
            <person name="Kubicek C.P."/>
            <person name="Gaskell J.A."/>
            <person name="Kersten P."/>
            <person name="St John F."/>
            <person name="Glasner J."/>
            <person name="Sabat G."/>
            <person name="Splinter BonDurant S."/>
            <person name="Syed K."/>
            <person name="Yadav J."/>
            <person name="Mgbeahuruike A.C."/>
            <person name="Kovalchuk A."/>
            <person name="Asiegbu F.O."/>
            <person name="Lackner G."/>
            <person name="Hoffmeister D."/>
            <person name="Rencoret J."/>
            <person name="Gutierrez A."/>
            <person name="Sun H."/>
            <person name="Lindquist E."/>
            <person name="Barry K."/>
            <person name="Riley R."/>
            <person name="Grigoriev I.V."/>
            <person name="Henrissat B."/>
            <person name="Kues U."/>
            <person name="Berka R.M."/>
            <person name="Martinez A.T."/>
            <person name="Covert S.F."/>
            <person name="Blanchette R.A."/>
            <person name="Cullen D."/>
        </authorList>
    </citation>
    <scope>NUCLEOTIDE SEQUENCE [LARGE SCALE GENOMIC DNA]</scope>
    <source>
        <strain evidence="14 15">11061_1 CR5-6</strain>
    </source>
</reference>
<dbReference type="OrthoDB" id="1431934at2759"/>
<feature type="region of interest" description="Disordered" evidence="11">
    <location>
        <begin position="1"/>
        <end position="20"/>
    </location>
</feature>
<dbReference type="GO" id="GO:0051082">
    <property type="term" value="F:unfolded protein binding"/>
    <property type="evidence" value="ECO:0007669"/>
    <property type="project" value="InterPro"/>
</dbReference>
<evidence type="ECO:0000256" key="10">
    <source>
        <dbReference type="SAM" id="Coils"/>
    </source>
</evidence>
<evidence type="ECO:0000256" key="6">
    <source>
        <dbReference type="ARBA" id="ARBA00022786"/>
    </source>
</evidence>
<dbReference type="FunFam" id="1.10.287.370:FF:000002">
    <property type="entry name" value="Prefoldin subunit 2"/>
    <property type="match status" value="1"/>
</dbReference>
<dbReference type="InterPro" id="IPR044066">
    <property type="entry name" value="TRIAD_supradom"/>
</dbReference>
<dbReference type="Pfam" id="PF01920">
    <property type="entry name" value="Prefoldin_2"/>
    <property type="match status" value="1"/>
</dbReference>
<dbReference type="GO" id="GO:0016272">
    <property type="term" value="C:prefoldin complex"/>
    <property type="evidence" value="ECO:0007669"/>
    <property type="project" value="InterPro"/>
</dbReference>
<evidence type="ECO:0000256" key="3">
    <source>
        <dbReference type="ARBA" id="ARBA00022723"/>
    </source>
</evidence>
<dbReference type="InterPro" id="IPR018957">
    <property type="entry name" value="Znf_C3HC4_RING-type"/>
</dbReference>
<dbReference type="GO" id="GO:0008270">
    <property type="term" value="F:zinc ion binding"/>
    <property type="evidence" value="ECO:0007669"/>
    <property type="project" value="UniProtKB-KW"/>
</dbReference>
<keyword evidence="10" id="KW-0175">Coiled coil</keyword>
<dbReference type="SMART" id="SM00184">
    <property type="entry name" value="RING"/>
    <property type="match status" value="1"/>
</dbReference>
<dbReference type="InterPro" id="IPR017907">
    <property type="entry name" value="Znf_RING_CS"/>
</dbReference>
<evidence type="ECO:0000256" key="9">
    <source>
        <dbReference type="PROSITE-ProRule" id="PRU00175"/>
    </source>
</evidence>
<dbReference type="InterPro" id="IPR027235">
    <property type="entry name" value="PFD2"/>
</dbReference>
<evidence type="ECO:0000256" key="5">
    <source>
        <dbReference type="ARBA" id="ARBA00022771"/>
    </source>
</evidence>
<feature type="domain" description="RING-type" evidence="12">
    <location>
        <begin position="493"/>
        <end position="540"/>
    </location>
</feature>
<evidence type="ECO:0000256" key="11">
    <source>
        <dbReference type="SAM" id="MobiDB-lite"/>
    </source>
</evidence>
<keyword evidence="5 9" id="KW-0863">Zinc-finger</keyword>
<dbReference type="SUPFAM" id="SSF46579">
    <property type="entry name" value="Prefoldin"/>
    <property type="match status" value="1"/>
</dbReference>
<keyword evidence="3" id="KW-0479">Metal-binding</keyword>
<dbReference type="PROSITE" id="PS50089">
    <property type="entry name" value="ZF_RING_2"/>
    <property type="match status" value="1"/>
</dbReference>
<feature type="coiled-coil region" evidence="10">
    <location>
        <begin position="311"/>
        <end position="366"/>
    </location>
</feature>
<dbReference type="Gene3D" id="3.30.40.10">
    <property type="entry name" value="Zinc/RING finger domain, C3HC4 (zinc finger)"/>
    <property type="match status" value="1"/>
</dbReference>
<dbReference type="InterPro" id="IPR002777">
    <property type="entry name" value="PFD_beta-like"/>
</dbReference>
<evidence type="ECO:0000259" key="13">
    <source>
        <dbReference type="PROSITE" id="PS51873"/>
    </source>
</evidence>
<evidence type="ECO:0000256" key="8">
    <source>
        <dbReference type="ARBA" id="ARBA00023186"/>
    </source>
</evidence>
<evidence type="ECO:0000256" key="7">
    <source>
        <dbReference type="ARBA" id="ARBA00022833"/>
    </source>
</evidence>
<evidence type="ECO:0008006" key="16">
    <source>
        <dbReference type="Google" id="ProtNLM"/>
    </source>
</evidence>
<dbReference type="PROSITE" id="PS00518">
    <property type="entry name" value="ZF_RING_1"/>
    <property type="match status" value="1"/>
</dbReference>
<organism evidence="14 15">
    <name type="scientific">Phlebiopsis gigantea (strain 11061_1 CR5-6)</name>
    <name type="common">White-rot fungus</name>
    <name type="synonym">Peniophora gigantea</name>
    <dbReference type="NCBI Taxonomy" id="745531"/>
    <lineage>
        <taxon>Eukaryota</taxon>
        <taxon>Fungi</taxon>
        <taxon>Dikarya</taxon>
        <taxon>Basidiomycota</taxon>
        <taxon>Agaricomycotina</taxon>
        <taxon>Agaricomycetes</taxon>
        <taxon>Polyporales</taxon>
        <taxon>Phanerochaetaceae</taxon>
        <taxon>Phlebiopsis</taxon>
    </lineage>
</organism>
<dbReference type="STRING" id="745531.A0A0C3P466"/>
<feature type="compositionally biased region" description="Polar residues" evidence="11">
    <location>
        <begin position="370"/>
        <end position="387"/>
    </location>
</feature>
<protein>
    <recommendedName>
        <fullName evidence="16">RING-type domain-containing protein</fullName>
    </recommendedName>
</protein>
<dbReference type="Gene3D" id="1.20.120.1750">
    <property type="match status" value="1"/>
</dbReference>
<dbReference type="InterPro" id="IPR013083">
    <property type="entry name" value="Znf_RING/FYVE/PHD"/>
</dbReference>
<dbReference type="InterPro" id="IPR001841">
    <property type="entry name" value="Znf_RING"/>
</dbReference>
<evidence type="ECO:0000256" key="4">
    <source>
        <dbReference type="ARBA" id="ARBA00022737"/>
    </source>
</evidence>
<dbReference type="Gene3D" id="1.10.287.370">
    <property type="match status" value="1"/>
</dbReference>
<dbReference type="Pfam" id="PF00097">
    <property type="entry name" value="zf-C3HC4"/>
    <property type="match status" value="1"/>
</dbReference>
<dbReference type="Pfam" id="PF22191">
    <property type="entry name" value="IBR_1"/>
    <property type="match status" value="1"/>
</dbReference>
<proteinExistence type="inferred from homology"/>
<evidence type="ECO:0000259" key="12">
    <source>
        <dbReference type="PROSITE" id="PS50089"/>
    </source>
</evidence>
<dbReference type="EMBL" id="KN840438">
    <property type="protein sequence ID" value="KIP12764.1"/>
    <property type="molecule type" value="Genomic_DNA"/>
</dbReference>
<feature type="region of interest" description="Disordered" evidence="11">
    <location>
        <begin position="367"/>
        <end position="422"/>
    </location>
</feature>
<dbReference type="PANTHER" id="PTHR13303">
    <property type="entry name" value="PREFOLDIN SUBUNIT 2"/>
    <property type="match status" value="1"/>
</dbReference>
<dbReference type="GO" id="GO:0006457">
    <property type="term" value="P:protein folding"/>
    <property type="evidence" value="ECO:0007669"/>
    <property type="project" value="InterPro"/>
</dbReference>
<gene>
    <name evidence="14" type="ORF">PHLGIDRAFT_123846</name>
</gene>
<evidence type="ECO:0000256" key="1">
    <source>
        <dbReference type="ARBA" id="ARBA00008045"/>
    </source>
</evidence>
<feature type="domain" description="RING-type" evidence="13">
    <location>
        <begin position="489"/>
        <end position="703"/>
    </location>
</feature>
<keyword evidence="2" id="KW-0808">Transferase</keyword>
<dbReference type="Proteomes" id="UP000053257">
    <property type="component" value="Unassembled WGS sequence"/>
</dbReference>
<feature type="compositionally biased region" description="Low complexity" evidence="11">
    <location>
        <begin position="395"/>
        <end position="422"/>
    </location>
</feature>
<keyword evidence="6" id="KW-0833">Ubl conjugation pathway</keyword>
<evidence type="ECO:0000256" key="2">
    <source>
        <dbReference type="ARBA" id="ARBA00022679"/>
    </source>
</evidence>
<accession>A0A0C3P466</accession>
<dbReference type="CDD" id="cd22584">
    <property type="entry name" value="Rcat_RBR_unk"/>
    <property type="match status" value="1"/>
</dbReference>
<dbReference type="AlphaFoldDB" id="A0A0C3P466"/>
<dbReference type="InterPro" id="IPR009053">
    <property type="entry name" value="Prefoldin"/>
</dbReference>
<dbReference type="GO" id="GO:0016740">
    <property type="term" value="F:transferase activity"/>
    <property type="evidence" value="ECO:0007669"/>
    <property type="project" value="UniProtKB-KW"/>
</dbReference>
<feature type="coiled-coil region" evidence="10">
    <location>
        <begin position="28"/>
        <end position="62"/>
    </location>
</feature>
<dbReference type="HOGENOM" id="CLU_011917_1_0_1"/>
<keyword evidence="8" id="KW-0143">Chaperone</keyword>
<keyword evidence="15" id="KW-1185">Reference proteome</keyword>
<keyword evidence="4" id="KW-0677">Repeat</keyword>
<dbReference type="PROSITE" id="PS51873">
    <property type="entry name" value="TRIAD"/>
    <property type="match status" value="1"/>
</dbReference>